<reference evidence="3" key="1">
    <citation type="submission" date="2016-10" db="EMBL/GenBank/DDBJ databases">
        <authorList>
            <person name="Varghese N."/>
            <person name="Submissions S."/>
        </authorList>
    </citation>
    <scope>NUCLEOTIDE SEQUENCE [LARGE SCALE GENOMIC DNA]</scope>
    <source>
        <strain evidence="3">CGMCC 1.10121</strain>
    </source>
</reference>
<organism evidence="2 3">
    <name type="scientific">Halogranum amylolyticum</name>
    <dbReference type="NCBI Taxonomy" id="660520"/>
    <lineage>
        <taxon>Archaea</taxon>
        <taxon>Methanobacteriati</taxon>
        <taxon>Methanobacteriota</taxon>
        <taxon>Stenosarchaea group</taxon>
        <taxon>Halobacteria</taxon>
        <taxon>Halobacteriales</taxon>
        <taxon>Haloferacaceae</taxon>
    </lineage>
</organism>
<dbReference type="AlphaFoldDB" id="A0A1H8S5A1"/>
<protein>
    <submittedName>
        <fullName evidence="2">Uncharacterized protein</fullName>
    </submittedName>
</protein>
<keyword evidence="1" id="KW-1133">Transmembrane helix</keyword>
<proteinExistence type="predicted"/>
<name>A0A1H8S5A1_9EURY</name>
<evidence type="ECO:0000256" key="1">
    <source>
        <dbReference type="SAM" id="Phobius"/>
    </source>
</evidence>
<feature type="transmembrane region" description="Helical" evidence="1">
    <location>
        <begin position="129"/>
        <end position="154"/>
    </location>
</feature>
<accession>A0A1H8S5A1</accession>
<dbReference type="Proteomes" id="UP000199126">
    <property type="component" value="Unassembled WGS sequence"/>
</dbReference>
<dbReference type="OrthoDB" id="177342at2157"/>
<feature type="transmembrane region" description="Helical" evidence="1">
    <location>
        <begin position="85"/>
        <end position="108"/>
    </location>
</feature>
<evidence type="ECO:0000313" key="3">
    <source>
        <dbReference type="Proteomes" id="UP000199126"/>
    </source>
</evidence>
<dbReference type="RefSeq" id="WP_089823877.1">
    <property type="nucleotide sequence ID" value="NZ_FODV01000004.1"/>
</dbReference>
<evidence type="ECO:0000313" key="2">
    <source>
        <dbReference type="EMBL" id="SEO73805.1"/>
    </source>
</evidence>
<keyword evidence="1" id="KW-0812">Transmembrane</keyword>
<keyword evidence="3" id="KW-1185">Reference proteome</keyword>
<dbReference type="EMBL" id="FODV01000004">
    <property type="protein sequence ID" value="SEO73805.1"/>
    <property type="molecule type" value="Genomic_DNA"/>
</dbReference>
<keyword evidence="1" id="KW-0472">Membrane</keyword>
<feature type="transmembrane region" description="Helical" evidence="1">
    <location>
        <begin position="35"/>
        <end position="54"/>
    </location>
</feature>
<sequence length="185" mass="19281">MSGQTATARWRGRLERFGSQLVAALTYPFSSGPRLVTTLVLAALTFVLLILSTFPTYTMQMLGAGVQRYLVQAFVDLFETTYQSVGVFGVGLIVAYAVLTGVALVNAAAQLRVAGVSSLSDLTGVVPGLLASGCASCGAGLLGFLGFTGALAAMPFHGDLLRVGGLLLLLFFLGRAGDPRQCRLT</sequence>
<feature type="transmembrane region" description="Helical" evidence="1">
    <location>
        <begin position="160"/>
        <end position="177"/>
    </location>
</feature>
<gene>
    <name evidence="2" type="ORF">SAMN04487948_104469</name>
</gene>